<protein>
    <recommendedName>
        <fullName evidence="3">RRM domain-containing protein</fullName>
    </recommendedName>
</protein>
<dbReference type="EMBL" id="SNRW01026088">
    <property type="protein sequence ID" value="KAA6361048.1"/>
    <property type="molecule type" value="Genomic_DNA"/>
</dbReference>
<feature type="domain" description="RRM" evidence="3">
    <location>
        <begin position="1"/>
        <end position="56"/>
    </location>
</feature>
<keyword evidence="1" id="KW-0694">RNA-binding</keyword>
<dbReference type="SUPFAM" id="SSF54928">
    <property type="entry name" value="RNA-binding domain, RBD"/>
    <property type="match status" value="1"/>
</dbReference>
<evidence type="ECO:0000256" key="2">
    <source>
        <dbReference type="SAM" id="MobiDB-lite"/>
    </source>
</evidence>
<evidence type="ECO:0000313" key="5">
    <source>
        <dbReference type="Proteomes" id="UP000324800"/>
    </source>
</evidence>
<evidence type="ECO:0000313" key="4">
    <source>
        <dbReference type="EMBL" id="KAA6361048.1"/>
    </source>
</evidence>
<dbReference type="AlphaFoldDB" id="A0A5J4TS23"/>
<dbReference type="InterPro" id="IPR012677">
    <property type="entry name" value="Nucleotide-bd_a/b_plait_sf"/>
</dbReference>
<organism evidence="4 5">
    <name type="scientific">Streblomastix strix</name>
    <dbReference type="NCBI Taxonomy" id="222440"/>
    <lineage>
        <taxon>Eukaryota</taxon>
        <taxon>Metamonada</taxon>
        <taxon>Preaxostyla</taxon>
        <taxon>Oxymonadida</taxon>
        <taxon>Streblomastigidae</taxon>
        <taxon>Streblomastix</taxon>
    </lineage>
</organism>
<dbReference type="PROSITE" id="PS50102">
    <property type="entry name" value="RRM"/>
    <property type="match status" value="1"/>
</dbReference>
<sequence>MGNALRCSAVPSRQPSIQSKYGFVNFSNEYDAQNALQNLNGSEIDGRIIEIKFKERNNNRSRTNYKTLGINTGEKQPQDVEQDDQSSSNSEDDIIIPVQVPQIQPPFVPPPIPKQVIIPPSVPKQMIIPPPVPKQMIIPVPNPKPVIIPVPQPIPDPEPEPEPELDNRFSDSEWLTIQYVKECTGLDQDAAIQLYVNCGKNAEIAINFHLDHIF</sequence>
<dbReference type="InterPro" id="IPR000504">
    <property type="entry name" value="RRM_dom"/>
</dbReference>
<dbReference type="OrthoDB" id="5970at2759"/>
<comment type="caution">
    <text evidence="4">The sequence shown here is derived from an EMBL/GenBank/DDBJ whole genome shotgun (WGS) entry which is preliminary data.</text>
</comment>
<reference evidence="4 5" key="1">
    <citation type="submission" date="2019-03" db="EMBL/GenBank/DDBJ databases">
        <title>Single cell metagenomics reveals metabolic interactions within the superorganism composed of flagellate Streblomastix strix and complex community of Bacteroidetes bacteria on its surface.</title>
        <authorList>
            <person name="Treitli S.C."/>
            <person name="Kolisko M."/>
            <person name="Husnik F."/>
            <person name="Keeling P."/>
            <person name="Hampl V."/>
        </authorList>
    </citation>
    <scope>NUCLEOTIDE SEQUENCE [LARGE SCALE GENOMIC DNA]</scope>
    <source>
        <strain evidence="4">ST1C</strain>
    </source>
</reference>
<dbReference type="InterPro" id="IPR035979">
    <property type="entry name" value="RBD_domain_sf"/>
</dbReference>
<dbReference type="Pfam" id="PF00076">
    <property type="entry name" value="RRM_1"/>
    <property type="match status" value="1"/>
</dbReference>
<dbReference type="GO" id="GO:0003723">
    <property type="term" value="F:RNA binding"/>
    <property type="evidence" value="ECO:0007669"/>
    <property type="project" value="UniProtKB-UniRule"/>
</dbReference>
<evidence type="ECO:0000259" key="3">
    <source>
        <dbReference type="PROSITE" id="PS50102"/>
    </source>
</evidence>
<dbReference type="CDD" id="cd00590">
    <property type="entry name" value="RRM_SF"/>
    <property type="match status" value="1"/>
</dbReference>
<feature type="compositionally biased region" description="Polar residues" evidence="2">
    <location>
        <begin position="60"/>
        <end position="75"/>
    </location>
</feature>
<gene>
    <name evidence="4" type="ORF">EZS28_043425</name>
</gene>
<dbReference type="Proteomes" id="UP000324800">
    <property type="component" value="Unassembled WGS sequence"/>
</dbReference>
<dbReference type="Gene3D" id="3.30.70.330">
    <property type="match status" value="1"/>
</dbReference>
<feature type="region of interest" description="Disordered" evidence="2">
    <location>
        <begin position="60"/>
        <end position="90"/>
    </location>
</feature>
<feature type="compositionally biased region" description="Acidic residues" evidence="2">
    <location>
        <begin position="80"/>
        <end position="90"/>
    </location>
</feature>
<name>A0A5J4TS23_9EUKA</name>
<accession>A0A5J4TS23</accession>
<evidence type="ECO:0000256" key="1">
    <source>
        <dbReference type="PROSITE-ProRule" id="PRU00176"/>
    </source>
</evidence>
<proteinExistence type="predicted"/>